<gene>
    <name evidence="2" type="ORF">HCN58_12555</name>
</gene>
<organism evidence="2 3">
    <name type="scientific">Bradyrhizobium australiense</name>
    <dbReference type="NCBI Taxonomy" id="2721161"/>
    <lineage>
        <taxon>Bacteria</taxon>
        <taxon>Pseudomonadati</taxon>
        <taxon>Pseudomonadota</taxon>
        <taxon>Alphaproteobacteria</taxon>
        <taxon>Hyphomicrobiales</taxon>
        <taxon>Nitrobacteraceae</taxon>
        <taxon>Bradyrhizobium</taxon>
    </lineage>
</organism>
<dbReference type="RefSeq" id="WP_171579581.1">
    <property type="nucleotide sequence ID" value="NZ_JAAVLX010000004.1"/>
</dbReference>
<sequence>MSDKNAPHLIHRLRFKRHAITTRPHSRPIRARQYGGRESTNGRAMTEKEQRLARDRAEIAARVASFRETQQKFEREREEYYETTLANALNGSSRPTLWR</sequence>
<keyword evidence="3" id="KW-1185">Reference proteome</keyword>
<comment type="caution">
    <text evidence="2">The sequence shown here is derived from an EMBL/GenBank/DDBJ whole genome shotgun (WGS) entry which is preliminary data.</text>
</comment>
<proteinExistence type="predicted"/>
<name>A0A7Y4GRI3_9BRAD</name>
<reference evidence="2 3" key="1">
    <citation type="submission" date="2020-03" db="EMBL/GenBank/DDBJ databases">
        <title>Bradyrhizobium diversity isolated from nodules of Indigofera sp.</title>
        <authorList>
            <person name="Klepa M."/>
            <person name="Helene L."/>
            <person name="Hungria M."/>
        </authorList>
    </citation>
    <scope>NUCLEOTIDE SEQUENCE [LARGE SCALE GENOMIC DNA]</scope>
    <source>
        <strain evidence="2 3">WSM 1791</strain>
    </source>
</reference>
<evidence type="ECO:0000256" key="1">
    <source>
        <dbReference type="SAM" id="MobiDB-lite"/>
    </source>
</evidence>
<feature type="region of interest" description="Disordered" evidence="1">
    <location>
        <begin position="23"/>
        <end position="49"/>
    </location>
</feature>
<accession>A0A7Y4GRI3</accession>
<evidence type="ECO:0000313" key="3">
    <source>
        <dbReference type="Proteomes" id="UP000544122"/>
    </source>
</evidence>
<dbReference type="Proteomes" id="UP000544122">
    <property type="component" value="Unassembled WGS sequence"/>
</dbReference>
<evidence type="ECO:0000313" key="2">
    <source>
        <dbReference type="EMBL" id="NOJ40417.1"/>
    </source>
</evidence>
<dbReference type="AlphaFoldDB" id="A0A7Y4GRI3"/>
<dbReference type="EMBL" id="JAAVLX010000004">
    <property type="protein sequence ID" value="NOJ40417.1"/>
    <property type="molecule type" value="Genomic_DNA"/>
</dbReference>
<protein>
    <submittedName>
        <fullName evidence="2">Uncharacterized protein</fullName>
    </submittedName>
</protein>